<dbReference type="Pfam" id="PF03401">
    <property type="entry name" value="TctC"/>
    <property type="match status" value="1"/>
</dbReference>
<dbReference type="RefSeq" id="WP_120637095.1">
    <property type="nucleotide sequence ID" value="NZ_RAQU01000016.1"/>
</dbReference>
<comment type="caution">
    <text evidence="3">The sequence shown here is derived from an EMBL/GenBank/DDBJ whole genome shotgun (WGS) entry which is preliminary data.</text>
</comment>
<dbReference type="EMBL" id="RAQU01000016">
    <property type="protein sequence ID" value="RKK05429.1"/>
    <property type="molecule type" value="Genomic_DNA"/>
</dbReference>
<evidence type="ECO:0000313" key="6">
    <source>
        <dbReference type="Proteomes" id="UP000278036"/>
    </source>
</evidence>
<organism evidence="3 6">
    <name type="scientific">Teichococcus wenyumeiae</name>
    <dbReference type="NCBI Taxonomy" id="2478470"/>
    <lineage>
        <taxon>Bacteria</taxon>
        <taxon>Pseudomonadati</taxon>
        <taxon>Pseudomonadota</taxon>
        <taxon>Alphaproteobacteria</taxon>
        <taxon>Acetobacterales</taxon>
        <taxon>Roseomonadaceae</taxon>
        <taxon>Roseomonas</taxon>
    </lineage>
</organism>
<accession>A0A3A9K264</accession>
<keyword evidence="2" id="KW-0732">Signal</keyword>
<feature type="signal peptide" evidence="2">
    <location>
        <begin position="1"/>
        <end position="21"/>
    </location>
</feature>
<evidence type="ECO:0000256" key="2">
    <source>
        <dbReference type="SAM" id="SignalP"/>
    </source>
</evidence>
<comment type="similarity">
    <text evidence="1">Belongs to the UPF0065 (bug) family.</text>
</comment>
<name>A0A3A9K264_9PROT</name>
<sequence>MQRRSLLAALPAALLPAMAQAQTAFPDHAVTITVPFSAGGPTDVIARLVAEGMSKDLGQPVVVENVTGAGGTIAAGRVATARPDGHSLLIHHVGHASSATLYRNLPYNVETSFAPLGLVSDAAMTLIARPDFPATDLASFMAEIRQQGDKLNLAHSGLGGANHLCGMVLQHAAQASLTGVVFRGSAPAITDLMAGRIDVFCDQATNTAPFIRDDRVKAYAVTLPQRVPGLNLPTTTEAGQPTLVMSTWHGLYAPRDTPPAVQERLARAIRAALKEERLRQRFAELVTATVDDDRATPAYHRRFLGEEVARWRPIIQAAGQFAD</sequence>
<gene>
    <name evidence="3" type="ORF">D6Z83_04280</name>
    <name evidence="4" type="ORF">EBE87_19345</name>
</gene>
<dbReference type="PANTHER" id="PTHR42928:SF5">
    <property type="entry name" value="BLR1237 PROTEIN"/>
    <property type="match status" value="1"/>
</dbReference>
<dbReference type="PIRSF" id="PIRSF017082">
    <property type="entry name" value="YflP"/>
    <property type="match status" value="1"/>
</dbReference>
<dbReference type="Proteomes" id="UP000278036">
    <property type="component" value="Unassembled WGS sequence"/>
</dbReference>
<dbReference type="Gene3D" id="3.40.190.150">
    <property type="entry name" value="Bordetella uptake gene, domain 1"/>
    <property type="match status" value="1"/>
</dbReference>
<dbReference type="AlphaFoldDB" id="A0A3A9K264"/>
<dbReference type="EMBL" id="RFLX01000017">
    <property type="protein sequence ID" value="RMI19633.1"/>
    <property type="molecule type" value="Genomic_DNA"/>
</dbReference>
<dbReference type="Gene3D" id="3.40.190.10">
    <property type="entry name" value="Periplasmic binding protein-like II"/>
    <property type="match status" value="1"/>
</dbReference>
<keyword evidence="5" id="KW-1185">Reference proteome</keyword>
<dbReference type="InterPro" id="IPR042100">
    <property type="entry name" value="Bug_dom1"/>
</dbReference>
<feature type="chain" id="PRO_5017387434" evidence="2">
    <location>
        <begin position="22"/>
        <end position="323"/>
    </location>
</feature>
<dbReference type="Proteomes" id="UP000274097">
    <property type="component" value="Unassembled WGS sequence"/>
</dbReference>
<evidence type="ECO:0000313" key="4">
    <source>
        <dbReference type="EMBL" id="RMI19633.1"/>
    </source>
</evidence>
<dbReference type="PANTHER" id="PTHR42928">
    <property type="entry name" value="TRICARBOXYLATE-BINDING PROTEIN"/>
    <property type="match status" value="1"/>
</dbReference>
<proteinExistence type="inferred from homology"/>
<dbReference type="SUPFAM" id="SSF53850">
    <property type="entry name" value="Periplasmic binding protein-like II"/>
    <property type="match status" value="1"/>
</dbReference>
<dbReference type="InParanoid" id="A0A3A9K264"/>
<reference evidence="3 6" key="1">
    <citation type="submission" date="2018-09" db="EMBL/GenBank/DDBJ databases">
        <title>Roseomonas sp. nov., isolated from feces of Tibetan antelopes in the Qinghai-Tibet plateau, China.</title>
        <authorList>
            <person name="Tian Z."/>
        </authorList>
    </citation>
    <scope>NUCLEOTIDE SEQUENCE [LARGE SCALE GENOMIC DNA]</scope>
    <source>
        <strain evidence="4 5">Z23</strain>
        <strain evidence="3 6">Z24</strain>
    </source>
</reference>
<dbReference type="OrthoDB" id="8443386at2"/>
<dbReference type="InterPro" id="IPR005064">
    <property type="entry name" value="BUG"/>
</dbReference>
<evidence type="ECO:0000313" key="5">
    <source>
        <dbReference type="Proteomes" id="UP000274097"/>
    </source>
</evidence>
<evidence type="ECO:0000313" key="3">
    <source>
        <dbReference type="EMBL" id="RKK05429.1"/>
    </source>
</evidence>
<evidence type="ECO:0000256" key="1">
    <source>
        <dbReference type="ARBA" id="ARBA00006987"/>
    </source>
</evidence>
<protein>
    <submittedName>
        <fullName evidence="3">Tripartite tricarboxylate transporter substrate binding protein BugD</fullName>
    </submittedName>
</protein>